<gene>
    <name evidence="2" type="ORF">ASTO00021_LOCUS15547</name>
</gene>
<dbReference type="GO" id="GO:0006635">
    <property type="term" value="P:fatty acid beta-oxidation"/>
    <property type="evidence" value="ECO:0007669"/>
    <property type="project" value="TreeGrafter"/>
</dbReference>
<dbReference type="Pfam" id="PF00378">
    <property type="entry name" value="ECH_1"/>
    <property type="match status" value="1"/>
</dbReference>
<sequence>MSLVSYERKDDVVVLTMDDSKMNSFSFEMIDQINKALDKAEKEQGSWSLLIVGNNKAFSAGFDLKTMTKPPCLEQHELFMQGGSLVMRLFEFPRPVIFGCSGHALALGAIMLMAGDFIVGKRGKGKIGINEVAIGMTVPVFGVELARLRLSRKHFAKAVLQGSIYSPDEAVECGFLDIAVDENEFQSTCMAEATRLAKLKNPGFSNTKSFIKQETWRKIHATIHEDGKRLLPREAKL</sequence>
<evidence type="ECO:0000313" key="2">
    <source>
        <dbReference type="EMBL" id="CAE0445534.1"/>
    </source>
</evidence>
<keyword evidence="1" id="KW-1133">Transmembrane helix</keyword>
<name>A0A7S3V1M2_9STRA</name>
<dbReference type="PANTHER" id="PTHR11941">
    <property type="entry name" value="ENOYL-COA HYDRATASE-RELATED"/>
    <property type="match status" value="1"/>
</dbReference>
<dbReference type="InterPro" id="IPR029045">
    <property type="entry name" value="ClpP/crotonase-like_dom_sf"/>
</dbReference>
<dbReference type="Gene3D" id="3.90.226.10">
    <property type="entry name" value="2-enoyl-CoA Hydratase, Chain A, domain 1"/>
    <property type="match status" value="1"/>
</dbReference>
<dbReference type="SUPFAM" id="SSF52096">
    <property type="entry name" value="ClpP/crotonase"/>
    <property type="match status" value="1"/>
</dbReference>
<keyword evidence="1" id="KW-0472">Membrane</keyword>
<organism evidence="2">
    <name type="scientific">Aplanochytrium stocchinoi</name>
    <dbReference type="NCBI Taxonomy" id="215587"/>
    <lineage>
        <taxon>Eukaryota</taxon>
        <taxon>Sar</taxon>
        <taxon>Stramenopiles</taxon>
        <taxon>Bigyra</taxon>
        <taxon>Labyrinthulomycetes</taxon>
        <taxon>Thraustochytrida</taxon>
        <taxon>Thraustochytriidae</taxon>
        <taxon>Aplanochytrium</taxon>
    </lineage>
</organism>
<dbReference type="GO" id="GO:0003824">
    <property type="term" value="F:catalytic activity"/>
    <property type="evidence" value="ECO:0007669"/>
    <property type="project" value="UniProtKB-ARBA"/>
</dbReference>
<protein>
    <recommendedName>
        <fullName evidence="3">Enoyl-CoA hydratase</fullName>
    </recommendedName>
</protein>
<dbReference type="InterPro" id="IPR001753">
    <property type="entry name" value="Enoyl-CoA_hydra/iso"/>
</dbReference>
<dbReference type="NCBIfam" id="NF004858">
    <property type="entry name" value="PRK06213.1"/>
    <property type="match status" value="1"/>
</dbReference>
<evidence type="ECO:0000256" key="1">
    <source>
        <dbReference type="SAM" id="Phobius"/>
    </source>
</evidence>
<dbReference type="CDD" id="cd06558">
    <property type="entry name" value="crotonase-like"/>
    <property type="match status" value="1"/>
</dbReference>
<feature type="transmembrane region" description="Helical" evidence="1">
    <location>
        <begin position="96"/>
        <end position="119"/>
    </location>
</feature>
<evidence type="ECO:0008006" key="3">
    <source>
        <dbReference type="Google" id="ProtNLM"/>
    </source>
</evidence>
<dbReference type="AlphaFoldDB" id="A0A7S3V1M2"/>
<dbReference type="EMBL" id="HBIN01020347">
    <property type="protein sequence ID" value="CAE0445534.1"/>
    <property type="molecule type" value="Transcribed_RNA"/>
</dbReference>
<proteinExistence type="predicted"/>
<reference evidence="2" key="1">
    <citation type="submission" date="2021-01" db="EMBL/GenBank/DDBJ databases">
        <authorList>
            <person name="Corre E."/>
            <person name="Pelletier E."/>
            <person name="Niang G."/>
            <person name="Scheremetjew M."/>
            <person name="Finn R."/>
            <person name="Kale V."/>
            <person name="Holt S."/>
            <person name="Cochrane G."/>
            <person name="Meng A."/>
            <person name="Brown T."/>
            <person name="Cohen L."/>
        </authorList>
    </citation>
    <scope>NUCLEOTIDE SEQUENCE</scope>
    <source>
        <strain evidence="2">GSBS06</strain>
    </source>
</reference>
<keyword evidence="1" id="KW-0812">Transmembrane</keyword>
<accession>A0A7S3V1M2</accession>
<dbReference type="PANTHER" id="PTHR11941:SF54">
    <property type="entry name" value="ENOYL-COA HYDRATASE, MITOCHONDRIAL"/>
    <property type="match status" value="1"/>
</dbReference>